<evidence type="ECO:0000256" key="1">
    <source>
        <dbReference type="SAM" id="MobiDB-lite"/>
    </source>
</evidence>
<organism evidence="2 3">
    <name type="scientific">Maudiozyma saulgeensis</name>
    <dbReference type="NCBI Taxonomy" id="1789683"/>
    <lineage>
        <taxon>Eukaryota</taxon>
        <taxon>Fungi</taxon>
        <taxon>Dikarya</taxon>
        <taxon>Ascomycota</taxon>
        <taxon>Saccharomycotina</taxon>
        <taxon>Saccharomycetes</taxon>
        <taxon>Saccharomycetales</taxon>
        <taxon>Saccharomycetaceae</taxon>
        <taxon>Maudiozyma</taxon>
    </lineage>
</organism>
<name>A0A1X7R5B5_9SACH</name>
<dbReference type="Proteomes" id="UP000196158">
    <property type="component" value="Unassembled WGS sequence"/>
</dbReference>
<dbReference type="STRING" id="1789683.A0A1X7R5B5"/>
<evidence type="ECO:0000313" key="2">
    <source>
        <dbReference type="EMBL" id="SMN20858.1"/>
    </source>
</evidence>
<reference evidence="2 3" key="1">
    <citation type="submission" date="2017-04" db="EMBL/GenBank/DDBJ databases">
        <authorList>
            <person name="Afonso C.L."/>
            <person name="Miller P.J."/>
            <person name="Scott M.A."/>
            <person name="Spackman E."/>
            <person name="Goraichik I."/>
            <person name="Dimitrov K.M."/>
            <person name="Suarez D.L."/>
            <person name="Swayne D.E."/>
        </authorList>
    </citation>
    <scope>NUCLEOTIDE SEQUENCE [LARGE SCALE GENOMIC DNA]</scope>
</reference>
<keyword evidence="3" id="KW-1185">Reference proteome</keyword>
<feature type="region of interest" description="Disordered" evidence="1">
    <location>
        <begin position="144"/>
        <end position="171"/>
    </location>
</feature>
<sequence length="203" mass="23614">MSIDELKLREIRELERKHVEVYYQLLQTLDELYLLKQKEHDIKLTDKEVTLLELRNQARFSMDKSVALFKTNERLNKLIANKQDLNTVQSGEDRLAINLKKELDRSIEIDSKVENILEENRKLVSTLQDETAIYNDLTRKLQQYRPGNTDLSDKTTKHGPTKRNTSPSRNIAVDSDTRVSNENEVLKQLLIALKVHTKSGITK</sequence>
<protein>
    <submittedName>
        <fullName evidence="2">Similar to Saccharomyces cerevisiae YPR046W MCM16 Protein involved in kinetochore-microtubule mediated chromosome segregation</fullName>
    </submittedName>
</protein>
<evidence type="ECO:0000313" key="3">
    <source>
        <dbReference type="Proteomes" id="UP000196158"/>
    </source>
</evidence>
<proteinExistence type="predicted"/>
<dbReference type="InterPro" id="IPR048744">
    <property type="entry name" value="MCM16"/>
</dbReference>
<dbReference type="EMBL" id="FXLY01000006">
    <property type="protein sequence ID" value="SMN20858.1"/>
    <property type="molecule type" value="Genomic_DNA"/>
</dbReference>
<dbReference type="OrthoDB" id="4035717at2759"/>
<gene>
    <name evidence="2" type="ORF">KASA_0M02827G</name>
</gene>
<accession>A0A1X7R5B5</accession>
<dbReference type="AlphaFoldDB" id="A0A1X7R5B5"/>
<dbReference type="Pfam" id="PF20993">
    <property type="entry name" value="CENPH"/>
    <property type="match status" value="1"/>
</dbReference>